<name>A0A6C0B3H9_9ZZZZ</name>
<evidence type="ECO:0000313" key="1">
    <source>
        <dbReference type="EMBL" id="QHS86079.1"/>
    </source>
</evidence>
<dbReference type="AlphaFoldDB" id="A0A6C0B3H9"/>
<proteinExistence type="predicted"/>
<dbReference type="EMBL" id="MN739050">
    <property type="protein sequence ID" value="QHS86079.1"/>
    <property type="molecule type" value="Genomic_DNA"/>
</dbReference>
<organism evidence="1">
    <name type="scientific">viral metagenome</name>
    <dbReference type="NCBI Taxonomy" id="1070528"/>
    <lineage>
        <taxon>unclassified sequences</taxon>
        <taxon>metagenomes</taxon>
        <taxon>organismal metagenomes</taxon>
    </lineage>
</organism>
<sequence length="158" mass="17846">MVYWEICCRATDTGFQCELPEGTYFIGDPKEMMLPGIYATIGDLNTGTFADAESDASIVLHNFSHSYFRFSELTRETHVYSESGVIALMSADIVKPLPEFEDNKITFSGRVVVIVNTQDDSIHMKMGTESYDLAAVEEPDETDEQMYTRLYGYIGINY</sequence>
<reference evidence="1" key="1">
    <citation type="journal article" date="2020" name="Nature">
        <title>Giant virus diversity and host interactions through global metagenomics.</title>
        <authorList>
            <person name="Schulz F."/>
            <person name="Roux S."/>
            <person name="Paez-Espino D."/>
            <person name="Jungbluth S."/>
            <person name="Walsh D.A."/>
            <person name="Denef V.J."/>
            <person name="McMahon K.D."/>
            <person name="Konstantinidis K.T."/>
            <person name="Eloe-Fadrosh E.A."/>
            <person name="Kyrpides N.C."/>
            <person name="Woyke T."/>
        </authorList>
    </citation>
    <scope>NUCLEOTIDE SEQUENCE</scope>
    <source>
        <strain evidence="1">GVMAG-M-3300009185-7</strain>
    </source>
</reference>
<accession>A0A6C0B3H9</accession>
<protein>
    <submittedName>
        <fullName evidence="1">Uncharacterized protein</fullName>
    </submittedName>
</protein>